<reference evidence="1" key="1">
    <citation type="submission" date="2020-10" db="EMBL/GenBank/DDBJ databases">
        <authorList>
            <person name="Gilroy R."/>
        </authorList>
    </citation>
    <scope>NUCLEOTIDE SEQUENCE</scope>
    <source>
        <strain evidence="1">4509</strain>
    </source>
</reference>
<dbReference type="InterPro" id="IPR009711">
    <property type="entry name" value="UPF0473"/>
</dbReference>
<comment type="caution">
    <text evidence="1">The sequence shown here is derived from an EMBL/GenBank/DDBJ whole genome shotgun (WGS) entry which is preliminary data.</text>
</comment>
<dbReference type="Pfam" id="PF06949">
    <property type="entry name" value="DUF1292"/>
    <property type="match status" value="1"/>
</dbReference>
<dbReference type="EMBL" id="DVMX01000146">
    <property type="protein sequence ID" value="HIU42424.1"/>
    <property type="molecule type" value="Genomic_DNA"/>
</dbReference>
<dbReference type="AlphaFoldDB" id="A0A9D1IUR9"/>
<reference evidence="1" key="2">
    <citation type="journal article" date="2021" name="PeerJ">
        <title>Extensive microbial diversity within the chicken gut microbiome revealed by metagenomics and culture.</title>
        <authorList>
            <person name="Gilroy R."/>
            <person name="Ravi A."/>
            <person name="Getino M."/>
            <person name="Pursley I."/>
            <person name="Horton D.L."/>
            <person name="Alikhan N.F."/>
            <person name="Baker D."/>
            <person name="Gharbi K."/>
            <person name="Hall N."/>
            <person name="Watson M."/>
            <person name="Adriaenssens E.M."/>
            <person name="Foster-Nyarko E."/>
            <person name="Jarju S."/>
            <person name="Secka A."/>
            <person name="Antonio M."/>
            <person name="Oren A."/>
            <person name="Chaudhuri R.R."/>
            <person name="La Ragione R."/>
            <person name="Hildebrand F."/>
            <person name="Pallen M.J."/>
        </authorList>
    </citation>
    <scope>NUCLEOTIDE SEQUENCE</scope>
    <source>
        <strain evidence="1">4509</strain>
    </source>
</reference>
<evidence type="ECO:0000313" key="2">
    <source>
        <dbReference type="Proteomes" id="UP000824082"/>
    </source>
</evidence>
<accession>A0A9D1IUR9</accession>
<dbReference type="Proteomes" id="UP000824082">
    <property type="component" value="Unassembled WGS sequence"/>
</dbReference>
<name>A0A9D1IUR9_9FIRM</name>
<organism evidence="1 2">
    <name type="scientific">Candidatus Egerieicola faecale</name>
    <dbReference type="NCBI Taxonomy" id="2840774"/>
    <lineage>
        <taxon>Bacteria</taxon>
        <taxon>Bacillati</taxon>
        <taxon>Bacillota</taxon>
        <taxon>Clostridia</taxon>
        <taxon>Eubacteriales</taxon>
        <taxon>Oscillospiraceae</taxon>
        <taxon>Oscillospiraceae incertae sedis</taxon>
        <taxon>Candidatus Egerieicola</taxon>
    </lineage>
</organism>
<sequence>MAPEYDPENLYTLTDETGKEQTFELLDVMDVQGRRYFALTPFYPDAQVRLEQPEDLLIMGMVVEDGVEMMASLDSEEEYQEIYELFLARFQQLWEQENPG</sequence>
<gene>
    <name evidence="1" type="ORF">IAD19_07725</name>
</gene>
<evidence type="ECO:0000313" key="1">
    <source>
        <dbReference type="EMBL" id="HIU42424.1"/>
    </source>
</evidence>
<proteinExistence type="predicted"/>
<protein>
    <submittedName>
        <fullName evidence="1">DUF1292 domain-containing protein</fullName>
    </submittedName>
</protein>